<dbReference type="STRING" id="81824.A9UW19"/>
<proteinExistence type="predicted"/>
<keyword evidence="2" id="KW-1015">Disulfide bond</keyword>
<organism evidence="3 4">
    <name type="scientific">Monosiga brevicollis</name>
    <name type="common">Choanoflagellate</name>
    <dbReference type="NCBI Taxonomy" id="81824"/>
    <lineage>
        <taxon>Eukaryota</taxon>
        <taxon>Choanoflagellata</taxon>
        <taxon>Craspedida</taxon>
        <taxon>Salpingoecidae</taxon>
        <taxon>Monosiga</taxon>
    </lineage>
</organism>
<keyword evidence="4" id="KW-1185">Reference proteome</keyword>
<protein>
    <submittedName>
        <fullName evidence="3">Uncharacterized protein</fullName>
    </submittedName>
</protein>
<dbReference type="AlphaFoldDB" id="A9UW19"/>
<dbReference type="Gene3D" id="2.20.100.10">
    <property type="entry name" value="Thrombospondin type-1 (TSP1) repeat"/>
    <property type="match status" value="3"/>
</dbReference>
<dbReference type="EMBL" id="CH991547">
    <property type="protein sequence ID" value="EDQ90691.1"/>
    <property type="molecule type" value="Genomic_DNA"/>
</dbReference>
<dbReference type="PANTHER" id="PTHR22906:SF46">
    <property type="entry name" value="HEMICENTIN-1-LIKE"/>
    <property type="match status" value="1"/>
</dbReference>
<dbReference type="OMA" id="SKERSCK"/>
<dbReference type="Proteomes" id="UP000001357">
    <property type="component" value="Unassembled WGS sequence"/>
</dbReference>
<dbReference type="Pfam" id="PF00090">
    <property type="entry name" value="TSP_1"/>
    <property type="match status" value="3"/>
</dbReference>
<dbReference type="KEGG" id="mbr:MONBRDRAFT_16091"/>
<gene>
    <name evidence="3" type="ORF">MONBRDRAFT_16091</name>
</gene>
<keyword evidence="1" id="KW-0677">Repeat</keyword>
<dbReference type="PROSITE" id="PS50092">
    <property type="entry name" value="TSP1"/>
    <property type="match status" value="3"/>
</dbReference>
<dbReference type="SMART" id="SM00209">
    <property type="entry name" value="TSP1"/>
    <property type="match status" value="3"/>
</dbReference>
<dbReference type="InterPro" id="IPR000884">
    <property type="entry name" value="TSP1_rpt"/>
</dbReference>
<sequence>MWSAWSPCSASCLGGTQSRTRSCTLADCSTNITLCNGAALGDEDSESQSCNEGCCPEDATWDTWSSWSDCSVTCGQGTETRQRTCGTPVCGGATLCDGAASGETDTDSRTCDTEVCCPVDGAWTAWSTPSSCSVTCGSGVRTRTRQCSNATCGGAQ</sequence>
<dbReference type="PANTHER" id="PTHR22906">
    <property type="entry name" value="PROPERDIN"/>
    <property type="match status" value="1"/>
</dbReference>
<dbReference type="GeneID" id="5889689"/>
<feature type="non-terminal residue" evidence="3">
    <location>
        <position position="156"/>
    </location>
</feature>
<evidence type="ECO:0000256" key="1">
    <source>
        <dbReference type="ARBA" id="ARBA00022737"/>
    </source>
</evidence>
<evidence type="ECO:0000313" key="4">
    <source>
        <dbReference type="Proteomes" id="UP000001357"/>
    </source>
</evidence>
<dbReference type="SUPFAM" id="SSF82895">
    <property type="entry name" value="TSP-1 type 1 repeat"/>
    <property type="match status" value="3"/>
</dbReference>
<dbReference type="InParanoid" id="A9UW19"/>
<name>A9UW19_MONBE</name>
<accession>A9UW19</accession>
<reference evidence="3 4" key="1">
    <citation type="journal article" date="2008" name="Nature">
        <title>The genome of the choanoflagellate Monosiga brevicollis and the origin of metazoans.</title>
        <authorList>
            <consortium name="JGI Sequencing"/>
            <person name="King N."/>
            <person name="Westbrook M.J."/>
            <person name="Young S.L."/>
            <person name="Kuo A."/>
            <person name="Abedin M."/>
            <person name="Chapman J."/>
            <person name="Fairclough S."/>
            <person name="Hellsten U."/>
            <person name="Isogai Y."/>
            <person name="Letunic I."/>
            <person name="Marr M."/>
            <person name="Pincus D."/>
            <person name="Putnam N."/>
            <person name="Rokas A."/>
            <person name="Wright K.J."/>
            <person name="Zuzow R."/>
            <person name="Dirks W."/>
            <person name="Good M."/>
            <person name="Goodstein D."/>
            <person name="Lemons D."/>
            <person name="Li W."/>
            <person name="Lyons J.B."/>
            <person name="Morris A."/>
            <person name="Nichols S."/>
            <person name="Richter D.J."/>
            <person name="Salamov A."/>
            <person name="Bork P."/>
            <person name="Lim W.A."/>
            <person name="Manning G."/>
            <person name="Miller W.T."/>
            <person name="McGinnis W."/>
            <person name="Shapiro H."/>
            <person name="Tjian R."/>
            <person name="Grigoriev I.V."/>
            <person name="Rokhsar D."/>
        </authorList>
    </citation>
    <scope>NUCLEOTIDE SEQUENCE [LARGE SCALE GENOMIC DNA]</scope>
    <source>
        <strain evidence="4">MX1 / ATCC 50154</strain>
    </source>
</reference>
<dbReference type="InterPro" id="IPR036383">
    <property type="entry name" value="TSP1_rpt_sf"/>
</dbReference>
<evidence type="ECO:0000256" key="2">
    <source>
        <dbReference type="ARBA" id="ARBA00023157"/>
    </source>
</evidence>
<evidence type="ECO:0000313" key="3">
    <source>
        <dbReference type="EMBL" id="EDQ90691.1"/>
    </source>
</evidence>
<dbReference type="InterPro" id="IPR052065">
    <property type="entry name" value="Compl_asym_regulator"/>
</dbReference>
<dbReference type="RefSeq" id="XP_001744742.1">
    <property type="nucleotide sequence ID" value="XM_001744690.1"/>
</dbReference>